<feature type="region of interest" description="Disordered" evidence="4">
    <location>
        <begin position="1"/>
        <end position="102"/>
    </location>
</feature>
<dbReference type="PANTHER" id="PTHR32114">
    <property type="entry name" value="ABC TRANSPORTER ABCH.3"/>
    <property type="match status" value="1"/>
</dbReference>
<dbReference type="PANTHER" id="PTHR32114:SF2">
    <property type="entry name" value="ABC TRANSPORTER ABCH.3"/>
    <property type="match status" value="1"/>
</dbReference>
<feature type="compositionally biased region" description="Basic and acidic residues" evidence="4">
    <location>
        <begin position="71"/>
        <end position="99"/>
    </location>
</feature>
<dbReference type="OrthoDB" id="9795626at2"/>
<gene>
    <name evidence="6" type="ORF">E8P82_09540</name>
</gene>
<feature type="compositionally biased region" description="Basic and acidic residues" evidence="4">
    <location>
        <begin position="651"/>
        <end position="663"/>
    </location>
</feature>
<feature type="region of interest" description="Disordered" evidence="4">
    <location>
        <begin position="629"/>
        <end position="669"/>
    </location>
</feature>
<dbReference type="Pfam" id="PF13476">
    <property type="entry name" value="AAA_23"/>
    <property type="match status" value="1"/>
</dbReference>
<evidence type="ECO:0000313" key="7">
    <source>
        <dbReference type="Proteomes" id="UP000305233"/>
    </source>
</evidence>
<dbReference type="Proteomes" id="UP000305233">
    <property type="component" value="Unassembled WGS sequence"/>
</dbReference>
<accession>A0A4S5E4A6</accession>
<evidence type="ECO:0000256" key="1">
    <source>
        <dbReference type="ARBA" id="ARBA00006930"/>
    </source>
</evidence>
<feature type="domain" description="Rad50/SbcC-type AAA" evidence="5">
    <location>
        <begin position="108"/>
        <end position="297"/>
    </location>
</feature>
<dbReference type="SUPFAM" id="SSF52540">
    <property type="entry name" value="P-loop containing nucleoside triphosphate hydrolases"/>
    <property type="match status" value="1"/>
</dbReference>
<dbReference type="EMBL" id="SSWH01000007">
    <property type="protein sequence ID" value="THJ66233.1"/>
    <property type="molecule type" value="Genomic_DNA"/>
</dbReference>
<comment type="similarity">
    <text evidence="1">Belongs to the SMC family. SbcC subfamily.</text>
</comment>
<name>A0A4S5E4A6_9MICC</name>
<dbReference type="GO" id="GO:0016887">
    <property type="term" value="F:ATP hydrolysis activity"/>
    <property type="evidence" value="ECO:0007669"/>
    <property type="project" value="InterPro"/>
</dbReference>
<comment type="subunit">
    <text evidence="2">Heterodimer of SbcC and SbcD.</text>
</comment>
<keyword evidence="7" id="KW-1185">Reference proteome</keyword>
<organism evidence="6 7">
    <name type="scientific">Arthrobacter echini</name>
    <dbReference type="NCBI Taxonomy" id="1529066"/>
    <lineage>
        <taxon>Bacteria</taxon>
        <taxon>Bacillati</taxon>
        <taxon>Actinomycetota</taxon>
        <taxon>Actinomycetes</taxon>
        <taxon>Micrococcales</taxon>
        <taxon>Micrococcaceae</taxon>
        <taxon>Arthrobacter</taxon>
    </lineage>
</organism>
<dbReference type="InterPro" id="IPR027417">
    <property type="entry name" value="P-loop_NTPase"/>
</dbReference>
<evidence type="ECO:0000313" key="6">
    <source>
        <dbReference type="EMBL" id="THJ66233.1"/>
    </source>
</evidence>
<comment type="caution">
    <text evidence="6">The sequence shown here is derived from an EMBL/GenBank/DDBJ whole genome shotgun (WGS) entry which is preliminary data.</text>
</comment>
<evidence type="ECO:0000259" key="5">
    <source>
        <dbReference type="Pfam" id="PF13476"/>
    </source>
</evidence>
<dbReference type="Gene3D" id="3.40.50.300">
    <property type="entry name" value="P-loop containing nucleotide triphosphate hydrolases"/>
    <property type="match status" value="2"/>
</dbReference>
<feature type="compositionally biased region" description="Basic and acidic residues" evidence="4">
    <location>
        <begin position="1"/>
        <end position="15"/>
    </location>
</feature>
<sequence length="1123" mass="122594">MGTERVLPHHADRPRAPGACHGAPEGTLPRYPRAGVRARGRRGSGCPQLRSAHRRCTGRRRDLQRFPGARARQEGLHRGSRPDPLDGRHRAESGAREPGDPPVRLHHLELQAFGPFADRQQVDFDALSSQGLFLLNGPTGAGKSSVLDAVCFALYGSVPGVRQGAKRLRSDHAAASVAPEVMLEFSTADRRFRVTRSPAWERPSRRGSGTTTEQARTLLSELVGTRWVDRSTRNDEAGLALQSVLGMDKEQFTKVVMLPQGEFAAFLRADATSRRELLQRLFSTTRFEDLERLFAEQSLRLSRDVAEQEGRLDRLLQRAVDEAERHGLATDAETVSTDVDSPTDRAASMDALVAAVRSRRDTVAEEHMALQEQSVLADGALASLCGRRTRHGLLSSLRQQQREQDQQAAGIATMSEALRRHDRAQSLAADLRLDEEMRAGVEHAAAAHAAALERTRDNGTALKYLEADPAGPGAPELSGEALTGACAASAAALAVLRAALPDEQRLLGIRSEIRTLGSSIDDLDDRVRDTTEALALVQRRRASDLDSLVPLRRAAEGVPRLRAERDAATAAEQAVQDHRSAQLRRTAADERFREASEHFLTLKQHWLSILQRRLEQAADELAEHLVDGEPCPVCGSPDHPDPVSSSGGERVTLDQEQSARRDQDDAEAAMHAARDVRESVLLQLAEFGAAIGELTPEQAAEATRAAERRLDEAEAADARSAVVEENVERLTQEAEQRAAEVEDLRERRNDAGSRRSSLQELEAELELRRAGLLAGAPSLAHRIEDVQGASEDLAALRYAEETLSRARADHAASRRRLEEALRETLFDSVDEARTALLAVEHRDRIERSIREHEVTGHRLDAAWDDDAVREALAEEQAGLRAPTDEEERVAADSADDQRARAQQAGISAEVLAHSVTQLEAYSRRLADLERAVGPLRERARLVSAVAETARGAGENAYRMPLATYVLASRLEQVAAAATERLVEMSDGRYQLVHSDARAGNRRSGLGLNVIDGWTGSRRDTSTLSGGESFMASLALALGLADVVQQEAGGLDIETLFIDEGFGSLDEQALEQVMDALEGLRSGGRVVGLVSHVPEMKQRIGAQLQVVKGRQGSVLRLVDEPARV</sequence>
<feature type="region of interest" description="Disordered" evidence="4">
    <location>
        <begin position="733"/>
        <end position="756"/>
    </location>
</feature>
<dbReference type="Pfam" id="PF13558">
    <property type="entry name" value="SbcC_Walker_B"/>
    <property type="match status" value="1"/>
</dbReference>
<evidence type="ECO:0000256" key="3">
    <source>
        <dbReference type="ARBA" id="ARBA00013368"/>
    </source>
</evidence>
<evidence type="ECO:0000256" key="4">
    <source>
        <dbReference type="SAM" id="MobiDB-lite"/>
    </source>
</evidence>
<dbReference type="InterPro" id="IPR038729">
    <property type="entry name" value="Rad50/SbcC_AAA"/>
</dbReference>
<proteinExistence type="inferred from homology"/>
<dbReference type="GO" id="GO:0006302">
    <property type="term" value="P:double-strand break repair"/>
    <property type="evidence" value="ECO:0007669"/>
    <property type="project" value="InterPro"/>
</dbReference>
<protein>
    <recommendedName>
        <fullName evidence="3">Nuclease SbcCD subunit C</fullName>
    </recommendedName>
</protein>
<evidence type="ECO:0000256" key="2">
    <source>
        <dbReference type="ARBA" id="ARBA00011322"/>
    </source>
</evidence>
<reference evidence="6 7" key="1">
    <citation type="submission" date="2019-04" db="EMBL/GenBank/DDBJ databases">
        <authorList>
            <person name="Liu Q."/>
            <person name="Xin Y.-H."/>
        </authorList>
    </citation>
    <scope>NUCLEOTIDE SEQUENCE [LARGE SCALE GENOMIC DNA]</scope>
    <source>
        <strain evidence="6 7">AM23</strain>
    </source>
</reference>
<feature type="compositionally biased region" description="Basic and acidic residues" evidence="4">
    <location>
        <begin position="733"/>
        <end position="753"/>
    </location>
</feature>
<dbReference type="AlphaFoldDB" id="A0A4S5E4A6"/>